<protein>
    <submittedName>
        <fullName evidence="1">Uncharacterized protein</fullName>
    </submittedName>
</protein>
<dbReference type="AlphaFoldDB" id="A0A2W1JP13"/>
<dbReference type="RefSeq" id="WP_110988873.1">
    <property type="nucleotide sequence ID" value="NZ_CAWNWM010000032.1"/>
</dbReference>
<sequence length="178" mass="20971">MFWKKRYISWEIVCRSNPNEHGFIFELDWSNKVGFVGKYNTGDTDVYRYRDIIDEYFDIKKCSQNIARIILLAGKPIVESVISLQEQKEELEYVSRKANRWVLAGRAYPEKSLENQASEIDQQISECKQTLSRLYQRTITESDFLQLDYSLSSSSLMIDKSTERVERVQQLLNAFDEL</sequence>
<evidence type="ECO:0000313" key="1">
    <source>
        <dbReference type="EMBL" id="PZD70637.1"/>
    </source>
</evidence>
<proteinExistence type="predicted"/>
<dbReference type="Proteomes" id="UP000248857">
    <property type="component" value="Unassembled WGS sequence"/>
</dbReference>
<name>A0A2W1JP13_9CYAN</name>
<organism evidence="1 2">
    <name type="scientific">Acaryochloris thomasi RCC1774</name>
    <dbReference type="NCBI Taxonomy" id="1764569"/>
    <lineage>
        <taxon>Bacteria</taxon>
        <taxon>Bacillati</taxon>
        <taxon>Cyanobacteriota</taxon>
        <taxon>Cyanophyceae</taxon>
        <taxon>Acaryochloridales</taxon>
        <taxon>Acaryochloridaceae</taxon>
        <taxon>Acaryochloris</taxon>
        <taxon>Acaryochloris thomasi</taxon>
    </lineage>
</organism>
<comment type="caution">
    <text evidence="1">The sequence shown here is derived from an EMBL/GenBank/DDBJ whole genome shotgun (WGS) entry which is preliminary data.</text>
</comment>
<dbReference type="EMBL" id="PQWO01000032">
    <property type="protein sequence ID" value="PZD70637.1"/>
    <property type="molecule type" value="Genomic_DNA"/>
</dbReference>
<reference evidence="1 2" key="1">
    <citation type="journal article" date="2018" name="Sci. Rep.">
        <title>A novel species of the marine cyanobacterium Acaryochloris with a unique pigment content and lifestyle.</title>
        <authorList>
            <person name="Partensky F."/>
            <person name="Six C."/>
            <person name="Ratin M."/>
            <person name="Garczarek L."/>
            <person name="Vaulot D."/>
            <person name="Probert I."/>
            <person name="Calteau A."/>
            <person name="Gourvil P."/>
            <person name="Marie D."/>
            <person name="Grebert T."/>
            <person name="Bouchier C."/>
            <person name="Le Panse S."/>
            <person name="Gachenot M."/>
            <person name="Rodriguez F."/>
            <person name="Garrido J.L."/>
        </authorList>
    </citation>
    <scope>NUCLEOTIDE SEQUENCE [LARGE SCALE GENOMIC DNA]</scope>
    <source>
        <strain evidence="1 2">RCC1774</strain>
    </source>
</reference>
<keyword evidence="2" id="KW-1185">Reference proteome</keyword>
<gene>
    <name evidence="1" type="ORF">C1752_10487</name>
</gene>
<accession>A0A2W1JP13</accession>
<evidence type="ECO:0000313" key="2">
    <source>
        <dbReference type="Proteomes" id="UP000248857"/>
    </source>
</evidence>